<dbReference type="RefSeq" id="WP_332616371.1">
    <property type="nucleotide sequence ID" value="NZ_JAXGFP010000003.1"/>
</dbReference>
<name>A0ABU7YYA6_9GAMM</name>
<feature type="region of interest" description="Disordered" evidence="1">
    <location>
        <begin position="292"/>
        <end position="314"/>
    </location>
</feature>
<proteinExistence type="predicted"/>
<keyword evidence="3" id="KW-1185">Reference proteome</keyword>
<dbReference type="Proteomes" id="UP001355056">
    <property type="component" value="Unassembled WGS sequence"/>
</dbReference>
<accession>A0ABU7YYA6</accession>
<sequence length="314" mass="33130">MSLIRRVIVALLPVAAIAVVIAAVVVVGGCERNPSPGSAGAATEPAQALQQLVDDLHRNDLAAYARHALPPALHARMATAWTEGRTIWPLTELPLDDRLPAFITALAAPGSEKALLAAYNRQFAGADRELRSAAATLGLFATQYVSGAGEYSEAERAHYTQLIAALSQWGRQAPLGDPAKARAAVPRLVAAARLTGLAGGLETFHTTGMERSLGRLGPFFARFKQVLREYGLDLDQTLAGARATLIEQTGDRARVSLDYTLGGQPVSAVVQLERHDGHWYLSDLLRHARAAAGPVAPGGDSAPPPVEPPALTAQ</sequence>
<dbReference type="PROSITE" id="PS51257">
    <property type="entry name" value="PROKAR_LIPOPROTEIN"/>
    <property type="match status" value="1"/>
</dbReference>
<feature type="compositionally biased region" description="Low complexity" evidence="1">
    <location>
        <begin position="292"/>
        <end position="301"/>
    </location>
</feature>
<dbReference type="EMBL" id="JAXGFP010000003">
    <property type="protein sequence ID" value="MEG3183940.1"/>
    <property type="molecule type" value="Genomic_DNA"/>
</dbReference>
<evidence type="ECO:0000313" key="2">
    <source>
        <dbReference type="EMBL" id="MEG3183940.1"/>
    </source>
</evidence>
<protein>
    <recommendedName>
        <fullName evidence="4">Secreted protein</fullName>
    </recommendedName>
</protein>
<comment type="caution">
    <text evidence="2">The sequence shown here is derived from an EMBL/GenBank/DDBJ whole genome shotgun (WGS) entry which is preliminary data.</text>
</comment>
<evidence type="ECO:0008006" key="4">
    <source>
        <dbReference type="Google" id="ProtNLM"/>
    </source>
</evidence>
<evidence type="ECO:0000313" key="3">
    <source>
        <dbReference type="Proteomes" id="UP001355056"/>
    </source>
</evidence>
<gene>
    <name evidence="2" type="ORF">SNE34_07950</name>
</gene>
<reference evidence="2 3" key="1">
    <citation type="journal article" date="2016" name="Int. J. Syst. Evol. Microbiol.">
        <title>Lysobacter erysipheiresistens sp. nov., an antagonist of powdery mildew, isolated from tobacco-cultivated soil.</title>
        <authorList>
            <person name="Xie B."/>
            <person name="Li T."/>
            <person name="Lin X."/>
            <person name="Wang C.J."/>
            <person name="Chen Y.J."/>
            <person name="Liu W.J."/>
            <person name="Zhao Z.W."/>
        </authorList>
    </citation>
    <scope>NUCLEOTIDE SEQUENCE [LARGE SCALE GENOMIC DNA]</scope>
    <source>
        <strain evidence="2 3">RS-LYSO-3</strain>
    </source>
</reference>
<evidence type="ECO:0000256" key="1">
    <source>
        <dbReference type="SAM" id="MobiDB-lite"/>
    </source>
</evidence>
<organism evidence="2 3">
    <name type="scientific">Novilysobacter erysipheiresistens</name>
    <dbReference type="NCBI Taxonomy" id="1749332"/>
    <lineage>
        <taxon>Bacteria</taxon>
        <taxon>Pseudomonadati</taxon>
        <taxon>Pseudomonadota</taxon>
        <taxon>Gammaproteobacteria</taxon>
        <taxon>Lysobacterales</taxon>
        <taxon>Lysobacteraceae</taxon>
        <taxon>Novilysobacter</taxon>
    </lineage>
</organism>